<accession>A0A9Q1CFG6</accession>
<dbReference type="AlphaFoldDB" id="A0A9Q1CFG6"/>
<dbReference type="PROSITE" id="PS50240">
    <property type="entry name" value="TRYPSIN_DOM"/>
    <property type="match status" value="1"/>
</dbReference>
<comment type="caution">
    <text evidence="4">The sequence shown here is derived from an EMBL/GenBank/DDBJ whole genome shotgun (WGS) entry which is preliminary data.</text>
</comment>
<reference evidence="4" key="1">
    <citation type="submission" date="2021-10" db="EMBL/GenBank/DDBJ databases">
        <title>Tropical sea cucumber genome reveals ecological adaptation and Cuvierian tubules defense mechanism.</title>
        <authorList>
            <person name="Chen T."/>
        </authorList>
    </citation>
    <scope>NUCLEOTIDE SEQUENCE</scope>
    <source>
        <strain evidence="4">Nanhai2018</strain>
        <tissue evidence="4">Muscle</tissue>
    </source>
</reference>
<evidence type="ECO:0000256" key="2">
    <source>
        <dbReference type="ARBA" id="ARBA00024195"/>
    </source>
</evidence>
<protein>
    <submittedName>
        <fullName evidence="4">Serine protease hepsin</fullName>
    </submittedName>
</protein>
<organism evidence="4 5">
    <name type="scientific">Holothuria leucospilota</name>
    <name type="common">Black long sea cucumber</name>
    <name type="synonym">Mertensiothuria leucospilota</name>
    <dbReference type="NCBI Taxonomy" id="206669"/>
    <lineage>
        <taxon>Eukaryota</taxon>
        <taxon>Metazoa</taxon>
        <taxon>Echinodermata</taxon>
        <taxon>Eleutherozoa</taxon>
        <taxon>Echinozoa</taxon>
        <taxon>Holothuroidea</taxon>
        <taxon>Aspidochirotacea</taxon>
        <taxon>Aspidochirotida</taxon>
        <taxon>Holothuriidae</taxon>
        <taxon>Holothuria</taxon>
    </lineage>
</organism>
<dbReference type="EMBL" id="JAIZAY010000004">
    <property type="protein sequence ID" value="KAJ8043534.1"/>
    <property type="molecule type" value="Genomic_DNA"/>
</dbReference>
<dbReference type="Pfam" id="PF00089">
    <property type="entry name" value="Trypsin"/>
    <property type="match status" value="1"/>
</dbReference>
<dbReference type="GO" id="GO:0004252">
    <property type="term" value="F:serine-type endopeptidase activity"/>
    <property type="evidence" value="ECO:0007669"/>
    <property type="project" value="InterPro"/>
</dbReference>
<keyword evidence="4" id="KW-0378">Hydrolase</keyword>
<proteinExistence type="inferred from homology"/>
<dbReference type="SUPFAM" id="SSF50494">
    <property type="entry name" value="Trypsin-like serine proteases"/>
    <property type="match status" value="1"/>
</dbReference>
<name>A0A9Q1CFG6_HOLLE</name>
<dbReference type="InterPro" id="IPR009003">
    <property type="entry name" value="Peptidase_S1_PA"/>
</dbReference>
<dbReference type="OrthoDB" id="546450at2759"/>
<dbReference type="Gene3D" id="2.40.10.10">
    <property type="entry name" value="Trypsin-like serine proteases"/>
    <property type="match status" value="1"/>
</dbReference>
<dbReference type="InterPro" id="IPR043504">
    <property type="entry name" value="Peptidase_S1_PA_chymotrypsin"/>
</dbReference>
<sequence>MYEPFDPLSLWHDVAVVELRTPVAVFTERIFPACLDNNIVNVTDEDLLCYATGWGVTHSGRQASTLQEARLPIIERAQCDHEDVYLNSIEDDMFCAGFLEGKVDACKQGDSGGPFACQHYDGLWYLVGLTSWGEGCALPNRPGVYTNVSHYYLWVTHIVEHFSHQYNP</sequence>
<dbReference type="PANTHER" id="PTHR24252:SF7">
    <property type="entry name" value="HYALIN"/>
    <property type="match status" value="1"/>
</dbReference>
<dbReference type="SMART" id="SM00020">
    <property type="entry name" value="Tryp_SPc"/>
    <property type="match status" value="1"/>
</dbReference>
<keyword evidence="4" id="KW-0645">Protease</keyword>
<keyword evidence="1" id="KW-1015">Disulfide bond</keyword>
<dbReference type="CDD" id="cd00190">
    <property type="entry name" value="Tryp_SPc"/>
    <property type="match status" value="1"/>
</dbReference>
<keyword evidence="5" id="KW-1185">Reference proteome</keyword>
<evidence type="ECO:0000313" key="5">
    <source>
        <dbReference type="Proteomes" id="UP001152320"/>
    </source>
</evidence>
<comment type="similarity">
    <text evidence="2">Belongs to the peptidase S1 family. CLIP subfamily.</text>
</comment>
<dbReference type="FunFam" id="2.40.10.10:FF:000002">
    <property type="entry name" value="Transmembrane protease serine"/>
    <property type="match status" value="1"/>
</dbReference>
<gene>
    <name evidence="4" type="ORF">HOLleu_10656</name>
</gene>
<dbReference type="Proteomes" id="UP001152320">
    <property type="component" value="Chromosome 4"/>
</dbReference>
<dbReference type="PANTHER" id="PTHR24252">
    <property type="entry name" value="ACROSIN-RELATED"/>
    <property type="match status" value="1"/>
</dbReference>
<feature type="domain" description="Peptidase S1" evidence="3">
    <location>
        <begin position="1"/>
        <end position="160"/>
    </location>
</feature>
<dbReference type="GO" id="GO:0006508">
    <property type="term" value="P:proteolysis"/>
    <property type="evidence" value="ECO:0007669"/>
    <property type="project" value="UniProtKB-KW"/>
</dbReference>
<evidence type="ECO:0000256" key="1">
    <source>
        <dbReference type="ARBA" id="ARBA00023157"/>
    </source>
</evidence>
<evidence type="ECO:0000259" key="3">
    <source>
        <dbReference type="PROSITE" id="PS50240"/>
    </source>
</evidence>
<dbReference type="InterPro" id="IPR001254">
    <property type="entry name" value="Trypsin_dom"/>
</dbReference>
<evidence type="ECO:0000313" key="4">
    <source>
        <dbReference type="EMBL" id="KAJ8043534.1"/>
    </source>
</evidence>